<name>A0ABT2GKM8_9MICO</name>
<sequence>MFDDLFAPPAAPDGPPLVTFVCTGNICRSPLAEKVFRARIDSLPNEGIIASSAGLQAVVGARMDTLPEAIAVRYGADPSHEAVQISEQLLRSSTLVITMTREQRAEVAREYPFAMKRTFTLSEFVRILDELASEVPRPSVSSRRTLFQTMLDASRFRGMIALSDEDDIEDPFRRSAETHERVGSRIGELVDRLAWQVSGIEARTNRHGA</sequence>
<comment type="caution">
    <text evidence="5">The sequence shown here is derived from an EMBL/GenBank/DDBJ whole genome shotgun (WGS) entry which is preliminary data.</text>
</comment>
<proteinExistence type="inferred from homology"/>
<dbReference type="PANTHER" id="PTHR11717:SF31">
    <property type="entry name" value="LOW MOLECULAR WEIGHT PROTEIN-TYROSINE-PHOSPHATASE ETP-RELATED"/>
    <property type="match status" value="1"/>
</dbReference>
<organism evidence="5 6">
    <name type="scientific">Herbiconiux aconitum</name>
    <dbReference type="NCBI Taxonomy" id="2970913"/>
    <lineage>
        <taxon>Bacteria</taxon>
        <taxon>Bacillati</taxon>
        <taxon>Actinomycetota</taxon>
        <taxon>Actinomycetes</taxon>
        <taxon>Micrococcales</taxon>
        <taxon>Microbacteriaceae</taxon>
        <taxon>Herbiconiux</taxon>
    </lineage>
</organism>
<dbReference type="Pfam" id="PF01451">
    <property type="entry name" value="LMWPc"/>
    <property type="match status" value="1"/>
</dbReference>
<dbReference type="SMART" id="SM00226">
    <property type="entry name" value="LMWPc"/>
    <property type="match status" value="1"/>
</dbReference>
<dbReference type="Proteomes" id="UP001165584">
    <property type="component" value="Unassembled WGS sequence"/>
</dbReference>
<dbReference type="InterPro" id="IPR050438">
    <property type="entry name" value="LMW_PTPase"/>
</dbReference>
<evidence type="ECO:0000256" key="3">
    <source>
        <dbReference type="ARBA" id="ARBA00022912"/>
    </source>
</evidence>
<keyword evidence="2" id="KW-0378">Hydrolase</keyword>
<comment type="similarity">
    <text evidence="1">Belongs to the low molecular weight phosphotyrosine protein phosphatase family.</text>
</comment>
<dbReference type="SUPFAM" id="SSF52788">
    <property type="entry name" value="Phosphotyrosine protein phosphatases I"/>
    <property type="match status" value="1"/>
</dbReference>
<reference evidence="5" key="1">
    <citation type="submission" date="2022-08" db="EMBL/GenBank/DDBJ databases">
        <authorList>
            <person name="Deng Y."/>
            <person name="Han X.-F."/>
            <person name="Zhang Y.-Q."/>
        </authorList>
    </citation>
    <scope>NUCLEOTIDE SEQUENCE</scope>
    <source>
        <strain evidence="5">CPCC 205763</strain>
    </source>
</reference>
<evidence type="ECO:0000256" key="2">
    <source>
        <dbReference type="ARBA" id="ARBA00022801"/>
    </source>
</evidence>
<dbReference type="RefSeq" id="WP_259504273.1">
    <property type="nucleotide sequence ID" value="NZ_JANLCM010000001.1"/>
</dbReference>
<evidence type="ECO:0000313" key="6">
    <source>
        <dbReference type="Proteomes" id="UP001165584"/>
    </source>
</evidence>
<dbReference type="InterPro" id="IPR023485">
    <property type="entry name" value="Ptyr_pPase"/>
</dbReference>
<dbReference type="InterPro" id="IPR036196">
    <property type="entry name" value="Ptyr_pPase_sf"/>
</dbReference>
<dbReference type="PANTHER" id="PTHR11717">
    <property type="entry name" value="LOW MOLECULAR WEIGHT PROTEIN TYROSINE PHOSPHATASE"/>
    <property type="match status" value="1"/>
</dbReference>
<accession>A0ABT2GKM8</accession>
<gene>
    <name evidence="5" type="ORF">N1027_01330</name>
</gene>
<protein>
    <recommendedName>
        <fullName evidence="4">Phosphotyrosine protein phosphatase I domain-containing protein</fullName>
    </recommendedName>
</protein>
<keyword evidence="3" id="KW-0904">Protein phosphatase</keyword>
<feature type="domain" description="Phosphotyrosine protein phosphatase I" evidence="4">
    <location>
        <begin position="16"/>
        <end position="196"/>
    </location>
</feature>
<evidence type="ECO:0000313" key="5">
    <source>
        <dbReference type="EMBL" id="MCS5716772.1"/>
    </source>
</evidence>
<dbReference type="Gene3D" id="3.40.50.2300">
    <property type="match status" value="1"/>
</dbReference>
<dbReference type="InterPro" id="IPR017867">
    <property type="entry name" value="Tyr_phospatase_low_mol_wt"/>
</dbReference>
<dbReference type="PRINTS" id="PR00719">
    <property type="entry name" value="LMWPTPASE"/>
</dbReference>
<evidence type="ECO:0000256" key="1">
    <source>
        <dbReference type="ARBA" id="ARBA00011063"/>
    </source>
</evidence>
<evidence type="ECO:0000259" key="4">
    <source>
        <dbReference type="SMART" id="SM00226"/>
    </source>
</evidence>
<dbReference type="EMBL" id="JANLCM010000001">
    <property type="protein sequence ID" value="MCS5716772.1"/>
    <property type="molecule type" value="Genomic_DNA"/>
</dbReference>
<keyword evidence="6" id="KW-1185">Reference proteome</keyword>